<gene>
    <name evidence="1" type="ORF">ACOLOM_LOCUS3406</name>
</gene>
<comment type="caution">
    <text evidence="1">The sequence shown here is derived from an EMBL/GenBank/DDBJ whole genome shotgun (WGS) entry which is preliminary data.</text>
</comment>
<protein>
    <submittedName>
        <fullName evidence="1">9410_t:CDS:1</fullName>
    </submittedName>
</protein>
<feature type="non-terminal residue" evidence="1">
    <location>
        <position position="115"/>
    </location>
</feature>
<evidence type="ECO:0000313" key="2">
    <source>
        <dbReference type="Proteomes" id="UP000789525"/>
    </source>
</evidence>
<evidence type="ECO:0000313" key="1">
    <source>
        <dbReference type="EMBL" id="CAG8515299.1"/>
    </source>
</evidence>
<name>A0ACA9L7J1_9GLOM</name>
<proteinExistence type="predicted"/>
<organism evidence="1 2">
    <name type="scientific">Acaulospora colombiana</name>
    <dbReference type="NCBI Taxonomy" id="27376"/>
    <lineage>
        <taxon>Eukaryota</taxon>
        <taxon>Fungi</taxon>
        <taxon>Fungi incertae sedis</taxon>
        <taxon>Mucoromycota</taxon>
        <taxon>Glomeromycotina</taxon>
        <taxon>Glomeromycetes</taxon>
        <taxon>Diversisporales</taxon>
        <taxon>Acaulosporaceae</taxon>
        <taxon>Acaulospora</taxon>
    </lineage>
</organism>
<dbReference type="Proteomes" id="UP000789525">
    <property type="component" value="Unassembled WGS sequence"/>
</dbReference>
<accession>A0ACA9L7J1</accession>
<reference evidence="1" key="1">
    <citation type="submission" date="2021-06" db="EMBL/GenBank/DDBJ databases">
        <authorList>
            <person name="Kallberg Y."/>
            <person name="Tangrot J."/>
            <person name="Rosling A."/>
        </authorList>
    </citation>
    <scope>NUCLEOTIDE SEQUENCE</scope>
    <source>
        <strain evidence="1">CL356</strain>
    </source>
</reference>
<keyword evidence="2" id="KW-1185">Reference proteome</keyword>
<sequence length="115" mass="13924">MPRSRGPTKPRKEINKDYRIRKKNEKEGLVEMVAKFKAEIEQLKEHEKLLRAEIESHKERMFKLKEELYEANLQHLQKEVNYKDEIIRLLSVREDRSQPQPQSQPQNQENDWVSI</sequence>
<dbReference type="EMBL" id="CAJVPT010005025">
    <property type="protein sequence ID" value="CAG8515299.1"/>
    <property type="molecule type" value="Genomic_DNA"/>
</dbReference>